<keyword evidence="10" id="KW-1185">Reference proteome</keyword>
<feature type="transmembrane region" description="Helical" evidence="7">
    <location>
        <begin position="141"/>
        <end position="164"/>
    </location>
</feature>
<comment type="caution">
    <text evidence="9">The sequence shown here is derived from an EMBL/GenBank/DDBJ whole genome shotgun (WGS) entry which is preliminary data.</text>
</comment>
<keyword evidence="5 7" id="KW-1133">Transmembrane helix</keyword>
<gene>
    <name evidence="9" type="ORF">CT0861_01319</name>
</gene>
<reference evidence="9 10" key="1">
    <citation type="submission" date="2015-06" db="EMBL/GenBank/DDBJ databases">
        <title>Survival trade-offs in plant roots during colonization by closely related pathogenic and mutualistic fungi.</title>
        <authorList>
            <person name="Hacquard S."/>
            <person name="Kracher B."/>
            <person name="Hiruma K."/>
            <person name="Weinman A."/>
            <person name="Muench P."/>
            <person name="Garrido Oter R."/>
            <person name="Ver Loren van Themaat E."/>
            <person name="Dallerey J.-F."/>
            <person name="Damm U."/>
            <person name="Henrissat B."/>
            <person name="Lespinet O."/>
            <person name="Thon M."/>
            <person name="Kemen E."/>
            <person name="McHardy A.C."/>
            <person name="Schulze-Lefert P."/>
            <person name="O'Connell R.J."/>
        </authorList>
    </citation>
    <scope>NUCLEOTIDE SEQUENCE [LARGE SCALE GENOMIC DNA]</scope>
    <source>
        <strain evidence="9 10">0861</strain>
    </source>
</reference>
<dbReference type="PANTHER" id="PTHR23501">
    <property type="entry name" value="MAJOR FACILITATOR SUPERFAMILY"/>
    <property type="match status" value="1"/>
</dbReference>
<evidence type="ECO:0000313" key="10">
    <source>
        <dbReference type="Proteomes" id="UP000076552"/>
    </source>
</evidence>
<dbReference type="AlphaFoldDB" id="A0A161WIZ7"/>
<evidence type="ECO:0000256" key="8">
    <source>
        <dbReference type="SAM" id="SignalP"/>
    </source>
</evidence>
<keyword evidence="3" id="KW-0813">Transport</keyword>
<evidence type="ECO:0000256" key="1">
    <source>
        <dbReference type="ARBA" id="ARBA00004141"/>
    </source>
</evidence>
<keyword evidence="8" id="KW-0732">Signal</keyword>
<evidence type="ECO:0000313" key="9">
    <source>
        <dbReference type="EMBL" id="KZL70926.1"/>
    </source>
</evidence>
<sequence length="186" mass="19869">LWTVTRILLIAFIILPEAAPLGVQGETVPTLNIMQLQIFLFSGVALAMTYYVPLYFQFVKGDGALDAGVHLLPLIMFMVAASLISGLFMPKYGLIPTVTETTPNANIYGYNILIGSGTRCYIVAGFAIVQSLAPAHDIAKVVGAMTISQDLGIIIFLAISGSLFHNMVVDRFSKVLLGVSTTGLAT</sequence>
<dbReference type="EMBL" id="LFIV01000082">
    <property type="protein sequence ID" value="KZL70926.1"/>
    <property type="molecule type" value="Genomic_DNA"/>
</dbReference>
<name>A0A161WIZ7_9PEZI</name>
<comment type="similarity">
    <text evidence="2">Belongs to the major facilitator superfamily. TCR/Tet family.</text>
</comment>
<feature type="transmembrane region" description="Helical" evidence="7">
    <location>
        <begin position="108"/>
        <end position="129"/>
    </location>
</feature>
<feature type="chain" id="PRO_5007828555" evidence="8">
    <location>
        <begin position="19"/>
        <end position="186"/>
    </location>
</feature>
<evidence type="ECO:0000256" key="3">
    <source>
        <dbReference type="ARBA" id="ARBA00022448"/>
    </source>
</evidence>
<feature type="signal peptide" evidence="8">
    <location>
        <begin position="1"/>
        <end position="18"/>
    </location>
</feature>
<organism evidence="9 10">
    <name type="scientific">Colletotrichum tofieldiae</name>
    <dbReference type="NCBI Taxonomy" id="708197"/>
    <lineage>
        <taxon>Eukaryota</taxon>
        <taxon>Fungi</taxon>
        <taxon>Dikarya</taxon>
        <taxon>Ascomycota</taxon>
        <taxon>Pezizomycotina</taxon>
        <taxon>Sordariomycetes</taxon>
        <taxon>Hypocreomycetidae</taxon>
        <taxon>Glomerellales</taxon>
        <taxon>Glomerellaceae</taxon>
        <taxon>Colletotrichum</taxon>
        <taxon>Colletotrichum spaethianum species complex</taxon>
    </lineage>
</organism>
<evidence type="ECO:0000256" key="6">
    <source>
        <dbReference type="ARBA" id="ARBA00023136"/>
    </source>
</evidence>
<dbReference type="SUPFAM" id="SSF103473">
    <property type="entry name" value="MFS general substrate transporter"/>
    <property type="match status" value="1"/>
</dbReference>
<evidence type="ECO:0000256" key="4">
    <source>
        <dbReference type="ARBA" id="ARBA00022692"/>
    </source>
</evidence>
<dbReference type="Proteomes" id="UP000076552">
    <property type="component" value="Unassembled WGS sequence"/>
</dbReference>
<evidence type="ECO:0000256" key="7">
    <source>
        <dbReference type="SAM" id="Phobius"/>
    </source>
</evidence>
<dbReference type="GO" id="GO:0005886">
    <property type="term" value="C:plasma membrane"/>
    <property type="evidence" value="ECO:0007669"/>
    <property type="project" value="TreeGrafter"/>
</dbReference>
<comment type="subcellular location">
    <subcellularLocation>
        <location evidence="1">Membrane</location>
        <topology evidence="1">Multi-pass membrane protein</topology>
    </subcellularLocation>
</comment>
<dbReference type="PANTHER" id="PTHR23501:SF12">
    <property type="entry name" value="MAJOR FACILITATOR SUPERFAMILY (MFS) PROFILE DOMAIN-CONTAINING PROTEIN-RELATED"/>
    <property type="match status" value="1"/>
</dbReference>
<keyword evidence="6 7" id="KW-0472">Membrane</keyword>
<proteinExistence type="inferred from homology"/>
<keyword evidence="4 7" id="KW-0812">Transmembrane</keyword>
<feature type="transmembrane region" description="Helical" evidence="7">
    <location>
        <begin position="35"/>
        <end position="56"/>
    </location>
</feature>
<accession>A0A161WIZ7</accession>
<evidence type="ECO:0000256" key="5">
    <source>
        <dbReference type="ARBA" id="ARBA00022989"/>
    </source>
</evidence>
<evidence type="ECO:0000256" key="2">
    <source>
        <dbReference type="ARBA" id="ARBA00007520"/>
    </source>
</evidence>
<dbReference type="GO" id="GO:0022857">
    <property type="term" value="F:transmembrane transporter activity"/>
    <property type="evidence" value="ECO:0007669"/>
    <property type="project" value="TreeGrafter"/>
</dbReference>
<feature type="non-terminal residue" evidence="9">
    <location>
        <position position="1"/>
    </location>
</feature>
<dbReference type="InterPro" id="IPR036259">
    <property type="entry name" value="MFS_trans_sf"/>
</dbReference>
<dbReference type="Gene3D" id="1.20.1250.20">
    <property type="entry name" value="MFS general substrate transporter like domains"/>
    <property type="match status" value="1"/>
</dbReference>
<protein>
    <submittedName>
        <fullName evidence="9">Major facilitator superfamily transporter</fullName>
    </submittedName>
</protein>
<feature type="transmembrane region" description="Helical" evidence="7">
    <location>
        <begin position="68"/>
        <end position="88"/>
    </location>
</feature>